<comment type="caution">
    <text evidence="1">The sequence shown here is derived from an EMBL/GenBank/DDBJ whole genome shotgun (WGS) entry which is preliminary data.</text>
</comment>
<accession>A0ABV3DN55</accession>
<reference evidence="1 2" key="1">
    <citation type="submission" date="2024-06" db="EMBL/GenBank/DDBJ databases">
        <title>The Natural Products Discovery Center: Release of the First 8490 Sequenced Strains for Exploring Actinobacteria Biosynthetic Diversity.</title>
        <authorList>
            <person name="Kalkreuter E."/>
            <person name="Kautsar S.A."/>
            <person name="Yang D."/>
            <person name="Bader C.D."/>
            <person name="Teijaro C.N."/>
            <person name="Fluegel L."/>
            <person name="Davis C.M."/>
            <person name="Simpson J.R."/>
            <person name="Lauterbach L."/>
            <person name="Steele A.D."/>
            <person name="Gui C."/>
            <person name="Meng S."/>
            <person name="Li G."/>
            <person name="Viehrig K."/>
            <person name="Ye F."/>
            <person name="Su P."/>
            <person name="Kiefer A.F."/>
            <person name="Nichols A."/>
            <person name="Cepeda A.J."/>
            <person name="Yan W."/>
            <person name="Fan B."/>
            <person name="Jiang Y."/>
            <person name="Adhikari A."/>
            <person name="Zheng C.-J."/>
            <person name="Schuster L."/>
            <person name="Cowan T.M."/>
            <person name="Smanski M.J."/>
            <person name="Chevrette M.G."/>
            <person name="De Carvalho L.P.S."/>
            <person name="Shen B."/>
        </authorList>
    </citation>
    <scope>NUCLEOTIDE SEQUENCE [LARGE SCALE GENOMIC DNA]</scope>
    <source>
        <strain evidence="1 2">NPDC048946</strain>
    </source>
</reference>
<dbReference type="EMBL" id="JBEZFP010000068">
    <property type="protein sequence ID" value="MEU8136657.1"/>
    <property type="molecule type" value="Genomic_DNA"/>
</dbReference>
<evidence type="ECO:0000313" key="2">
    <source>
        <dbReference type="Proteomes" id="UP001551482"/>
    </source>
</evidence>
<sequence length="224" mass="23978">MGRGKQTAAGRSDLVWYAAYGSNMHFDRLAYYLSGGRPPDAARTYPGCRDSARPLRTAPVFLPGQVVFALESHAWTGGLGLYAPDVGGWTPARAYLMSAAQFSDVAAQEMYRETGSHLDLGRVLAEGRATFGPGRYETLACAGNLHEHPVLTFTCAKPPRAAELNSPAPDYLRHLASGLAEAHGWDARRIAAHLARRPGAAGRWRAADIADLIGSPAAVARNHA</sequence>
<gene>
    <name evidence="1" type="ORF">AB0C36_24495</name>
</gene>
<proteinExistence type="predicted"/>
<evidence type="ECO:0000313" key="1">
    <source>
        <dbReference type="EMBL" id="MEU8136657.1"/>
    </source>
</evidence>
<name>A0ABV3DN55_9ACTN</name>
<keyword evidence="2" id="KW-1185">Reference proteome</keyword>
<dbReference type="Gene3D" id="3.10.490.10">
    <property type="entry name" value="Gamma-glutamyl cyclotransferase-like"/>
    <property type="match status" value="1"/>
</dbReference>
<protein>
    <submittedName>
        <fullName evidence="1">Histone deacetylase</fullName>
    </submittedName>
</protein>
<dbReference type="Proteomes" id="UP001551482">
    <property type="component" value="Unassembled WGS sequence"/>
</dbReference>
<organism evidence="1 2">
    <name type="scientific">Streptodolium elevatio</name>
    <dbReference type="NCBI Taxonomy" id="3157996"/>
    <lineage>
        <taxon>Bacteria</taxon>
        <taxon>Bacillati</taxon>
        <taxon>Actinomycetota</taxon>
        <taxon>Actinomycetes</taxon>
        <taxon>Kitasatosporales</taxon>
        <taxon>Streptomycetaceae</taxon>
        <taxon>Streptodolium</taxon>
    </lineage>
</organism>
<dbReference type="RefSeq" id="WP_358357433.1">
    <property type="nucleotide sequence ID" value="NZ_JBEZFP010000068.1"/>
</dbReference>